<comment type="subcellular location">
    <subcellularLocation>
        <location evidence="1">Membrane</location>
    </subcellularLocation>
</comment>
<dbReference type="GO" id="GO:0009897">
    <property type="term" value="C:external side of plasma membrane"/>
    <property type="evidence" value="ECO:0007669"/>
    <property type="project" value="TreeGrafter"/>
</dbReference>
<keyword evidence="2 7" id="KW-0732">Signal</keyword>
<dbReference type="GO" id="GO:0001817">
    <property type="term" value="P:regulation of cytokine production"/>
    <property type="evidence" value="ECO:0007669"/>
    <property type="project" value="TreeGrafter"/>
</dbReference>
<reference evidence="9" key="1">
    <citation type="journal article" date="2014" name="Nature">
        <title>Elephant shark genome provides unique insights into gnathostome evolution.</title>
        <authorList>
            <consortium name="International Elephant Shark Genome Sequencing Consortium"/>
            <person name="Venkatesh B."/>
            <person name="Lee A.P."/>
            <person name="Ravi V."/>
            <person name="Maurya A.K."/>
            <person name="Lian M.M."/>
            <person name="Swann J.B."/>
            <person name="Ohta Y."/>
            <person name="Flajnik M.F."/>
            <person name="Sutoh Y."/>
            <person name="Kasahara M."/>
            <person name="Hoon S."/>
            <person name="Gangu V."/>
            <person name="Roy S.W."/>
            <person name="Irimia M."/>
            <person name="Korzh V."/>
            <person name="Kondrychyn I."/>
            <person name="Lim Z.W."/>
            <person name="Tay B.H."/>
            <person name="Tohari S."/>
            <person name="Kong K.W."/>
            <person name="Ho S."/>
            <person name="Lorente-Galdos B."/>
            <person name="Quilez J."/>
            <person name="Marques-Bonet T."/>
            <person name="Raney B.J."/>
            <person name="Ingham P.W."/>
            <person name="Tay A."/>
            <person name="Hillier L.W."/>
            <person name="Minx P."/>
            <person name="Boehm T."/>
            <person name="Wilson R.K."/>
            <person name="Brenner S."/>
            <person name="Warren W.C."/>
        </authorList>
    </citation>
    <scope>NUCLEOTIDE SEQUENCE</scope>
    <source>
        <tissue evidence="9">Liver</tissue>
    </source>
</reference>
<dbReference type="InterPro" id="IPR003599">
    <property type="entry name" value="Ig_sub"/>
</dbReference>
<evidence type="ECO:0000256" key="5">
    <source>
        <dbReference type="ARBA" id="ARBA00023180"/>
    </source>
</evidence>
<dbReference type="InterPro" id="IPR050504">
    <property type="entry name" value="IgSF_BTN/MOG"/>
</dbReference>
<sequence>MWDAILLLLLSIPGIYSDEFKVTGPDQPVVARVGGVVVLECQLVPEKPSGELQIRWMRGEDEYNEPVHLYRFGADLPDSQAPAYRGRTSLFPELFPQGNVSLRMADVQLQDQGRYVCLVEVGGVIESTPMDLRVASLGPPPVVGLKGLQDGGVGLSCKSAGWFPKPLVTWVNEIGRA</sequence>
<dbReference type="SMART" id="SM00409">
    <property type="entry name" value="IG"/>
    <property type="match status" value="1"/>
</dbReference>
<organism evidence="9">
    <name type="scientific">Callorhinchus milii</name>
    <name type="common">Ghost shark</name>
    <dbReference type="NCBI Taxonomy" id="7868"/>
    <lineage>
        <taxon>Eukaryota</taxon>
        <taxon>Metazoa</taxon>
        <taxon>Chordata</taxon>
        <taxon>Craniata</taxon>
        <taxon>Vertebrata</taxon>
        <taxon>Chondrichthyes</taxon>
        <taxon>Holocephali</taxon>
        <taxon>Chimaeriformes</taxon>
        <taxon>Callorhinchidae</taxon>
        <taxon>Callorhinchus</taxon>
    </lineage>
</organism>
<dbReference type="InterPro" id="IPR053896">
    <property type="entry name" value="BTN3A2-like_Ig-C"/>
</dbReference>
<dbReference type="Gene3D" id="2.60.40.10">
    <property type="entry name" value="Immunoglobulins"/>
    <property type="match status" value="2"/>
</dbReference>
<proteinExistence type="evidence at transcript level"/>
<dbReference type="InterPro" id="IPR013106">
    <property type="entry name" value="Ig_V-set"/>
</dbReference>
<evidence type="ECO:0000256" key="1">
    <source>
        <dbReference type="ARBA" id="ARBA00004370"/>
    </source>
</evidence>
<name>V9LGW8_CALMI</name>
<dbReference type="InterPro" id="IPR007110">
    <property type="entry name" value="Ig-like_dom"/>
</dbReference>
<dbReference type="InterPro" id="IPR013783">
    <property type="entry name" value="Ig-like_fold"/>
</dbReference>
<accession>V9LGW8</accession>
<dbReference type="InterPro" id="IPR036179">
    <property type="entry name" value="Ig-like_dom_sf"/>
</dbReference>
<feature type="non-terminal residue" evidence="9">
    <location>
        <position position="177"/>
    </location>
</feature>
<evidence type="ECO:0000256" key="2">
    <source>
        <dbReference type="ARBA" id="ARBA00022729"/>
    </source>
</evidence>
<evidence type="ECO:0000256" key="3">
    <source>
        <dbReference type="ARBA" id="ARBA00023136"/>
    </source>
</evidence>
<dbReference type="GO" id="GO:1903037">
    <property type="term" value="P:regulation of leukocyte cell-cell adhesion"/>
    <property type="evidence" value="ECO:0007669"/>
    <property type="project" value="UniProtKB-ARBA"/>
</dbReference>
<keyword evidence="3" id="KW-0472">Membrane</keyword>
<evidence type="ECO:0000259" key="8">
    <source>
        <dbReference type="PROSITE" id="PS50835"/>
    </source>
</evidence>
<feature type="signal peptide" evidence="7">
    <location>
        <begin position="1"/>
        <end position="17"/>
    </location>
</feature>
<dbReference type="GO" id="GO:0050863">
    <property type="term" value="P:regulation of T cell activation"/>
    <property type="evidence" value="ECO:0007669"/>
    <property type="project" value="UniProtKB-ARBA"/>
</dbReference>
<evidence type="ECO:0000256" key="7">
    <source>
        <dbReference type="SAM" id="SignalP"/>
    </source>
</evidence>
<dbReference type="PROSITE" id="PS50835">
    <property type="entry name" value="IG_LIKE"/>
    <property type="match status" value="1"/>
</dbReference>
<feature type="chain" id="PRO_5004778559" evidence="7">
    <location>
        <begin position="18"/>
        <end position="177"/>
    </location>
</feature>
<dbReference type="Pfam" id="PF07686">
    <property type="entry name" value="V-set"/>
    <property type="match status" value="1"/>
</dbReference>
<dbReference type="PANTHER" id="PTHR24100">
    <property type="entry name" value="BUTYROPHILIN"/>
    <property type="match status" value="1"/>
</dbReference>
<feature type="domain" description="Ig-like" evidence="8">
    <location>
        <begin position="13"/>
        <end position="131"/>
    </location>
</feature>
<keyword evidence="4" id="KW-1015">Disulfide bond</keyword>
<dbReference type="AlphaFoldDB" id="V9LGW8"/>
<evidence type="ECO:0000256" key="6">
    <source>
        <dbReference type="ARBA" id="ARBA00023319"/>
    </source>
</evidence>
<dbReference type="GO" id="GO:0050852">
    <property type="term" value="P:T cell receptor signaling pathway"/>
    <property type="evidence" value="ECO:0007669"/>
    <property type="project" value="TreeGrafter"/>
</dbReference>
<evidence type="ECO:0000256" key="4">
    <source>
        <dbReference type="ARBA" id="ARBA00023157"/>
    </source>
</evidence>
<keyword evidence="6" id="KW-0393">Immunoglobulin domain</keyword>
<dbReference type="SUPFAM" id="SSF48726">
    <property type="entry name" value="Immunoglobulin"/>
    <property type="match status" value="1"/>
</dbReference>
<dbReference type="FunFam" id="2.60.40.10:FF:000142">
    <property type="entry name" value="V-set domain-containing T-cell activation inhibitor 1"/>
    <property type="match status" value="1"/>
</dbReference>
<dbReference type="GO" id="GO:0005102">
    <property type="term" value="F:signaling receptor binding"/>
    <property type="evidence" value="ECO:0007669"/>
    <property type="project" value="TreeGrafter"/>
</dbReference>
<dbReference type="Pfam" id="PF22705">
    <property type="entry name" value="C2-set_3"/>
    <property type="match status" value="1"/>
</dbReference>
<evidence type="ECO:0000313" key="9">
    <source>
        <dbReference type="EMBL" id="AFP11992.1"/>
    </source>
</evidence>
<protein>
    <submittedName>
        <fullName evidence="9">Butyrophilin, subfamily 3, member A3-like protein</fullName>
    </submittedName>
</protein>
<keyword evidence="5" id="KW-0325">Glycoprotein</keyword>
<dbReference type="EMBL" id="JW879475">
    <property type="protein sequence ID" value="AFP11992.1"/>
    <property type="molecule type" value="mRNA"/>
</dbReference>